<feature type="compositionally biased region" description="Low complexity" evidence="5">
    <location>
        <begin position="739"/>
        <end position="773"/>
    </location>
</feature>
<dbReference type="GeneID" id="54456388"/>
<feature type="compositionally biased region" description="Polar residues" evidence="5">
    <location>
        <begin position="901"/>
        <end position="920"/>
    </location>
</feature>
<feature type="compositionally biased region" description="Acidic residues" evidence="5">
    <location>
        <begin position="530"/>
        <end position="543"/>
    </location>
</feature>
<accession>A0A6A6YNG0</accession>
<proteinExistence type="predicted"/>
<feature type="compositionally biased region" description="Polar residues" evidence="5">
    <location>
        <begin position="548"/>
        <end position="564"/>
    </location>
</feature>
<feature type="region of interest" description="Disordered" evidence="5">
    <location>
        <begin position="650"/>
        <end position="807"/>
    </location>
</feature>
<evidence type="ECO:0000256" key="4">
    <source>
        <dbReference type="PROSITE-ProRule" id="PRU00175"/>
    </source>
</evidence>
<feature type="domain" description="RING-type" evidence="6">
    <location>
        <begin position="59"/>
        <end position="100"/>
    </location>
</feature>
<evidence type="ECO:0000256" key="5">
    <source>
        <dbReference type="SAM" id="MobiDB-lite"/>
    </source>
</evidence>
<feature type="compositionally biased region" description="Basic and acidic residues" evidence="5">
    <location>
        <begin position="28"/>
        <end position="41"/>
    </location>
</feature>
<sequence>MASSNTKPRRLSSAQNPPGSGLRAQPTKKPEEAPKPSKTEEQLNSYKSDFDSLRSHVTCKICDRLFYEPYIISCGHTYCYSCLCTWFVSNKAKKTCPDCRTVVTQAPAPAYVIREMTHVFIGRAELLPAGETVEQHKQWQKEEADIVQQDKANNDSRTGGLFKGCFKQRPSNPLRIVRDEEDGVERCPMCTWELEGGECARCGVMFDDNGEMTWPDSFGGFSDMDELSEHDMSGEDLDGELEMDDEGNVWDPEGLGAWGQGYLDDESSFMMQRYLAGGGIPPGGRFQRRRVTHSEAGSRRPSYSASIVSDMLTEEMDTVEEEDEEDYDEDSSMNDFIEDDEAGSLGTASTASQTPQPQPPPHRQQRNRRILESEASSDMSQSTEDDEDEGPIIPAGRRRQQARVIARANGTRRAPSSTSTEASAHHELDEDTQALLQAAGWSPLAHDGPDEEMEDDDDSDGGRTTVGWEPTTISNDRARIGGSLTPTADRPRPNAPIRPPSRTGNNRLLDGSRGLRRRSSVLSNSTVTYEDGEADDDDSDMDRDGDITMSSNTLRPRQSRVQMRTNSLSNNSTSRFANRGISQTDAIDLDTDDNSDTSQQAQRRRGTARARQQEYDPRISWMFASHLADLRATESPGAPYDYLEQLRSTTPIARPRTANRGRNSGQASPAPPFSPTNGPSSIPRTAPARMRTPSMDNSLNGGVPVRGSPSPAFRSGFTPNLSSAPEAIGRNSSIPLDRAASVASTGSSSGQLTPASSVRSASQSSVNSISQAATAASVDMIDRPPSRVSSRPTFGAGRGSAGLSPSFPGLSTPSVGLNFGARMFGNPSQPLRNPWATYVNSGPQGVVRSRPSRTALRDQSSVATLRASSSRRGLREQASRVNIHDSGNSPQTMRPRESRQNLRPQASSRRLNNQASTRTLRASDLARPPSAQPPSPGLVPTPAVRPRLTEDERLSLARELVNNRARELGTYQPGTAQTQTRNPFATGARRPSQSLPTRDTNSAPAETAPSSALPAPMHSRSNSNESITSVRSNPVHQPASSPQQPTLGRRRSNRNIGAPPGAFTSPQSTFAPQQTAYGAFARRGSAGLAGYENPIAAGVGVGGGGAGVGGVGTRGVSPMQVVGAGDRRAY</sequence>
<protein>
    <recommendedName>
        <fullName evidence="6">RING-type domain-containing protein</fullName>
    </recommendedName>
</protein>
<evidence type="ECO:0000313" key="7">
    <source>
        <dbReference type="EMBL" id="KAF2810402.1"/>
    </source>
</evidence>
<dbReference type="Pfam" id="PF13445">
    <property type="entry name" value="zf-RING_UBOX"/>
    <property type="match status" value="1"/>
</dbReference>
<feature type="compositionally biased region" description="Low complexity" evidence="5">
    <location>
        <begin position="565"/>
        <end position="574"/>
    </location>
</feature>
<reference evidence="9" key="2">
    <citation type="submission" date="2020-04" db="EMBL/GenBank/DDBJ databases">
        <authorList>
            <consortium name="NCBI Genome Project"/>
        </authorList>
    </citation>
    <scope>NUCLEOTIDE SEQUENCE</scope>
    <source>
        <strain evidence="9">CBS 304.34</strain>
    </source>
</reference>
<evidence type="ECO:0000256" key="1">
    <source>
        <dbReference type="ARBA" id="ARBA00022723"/>
    </source>
</evidence>
<feature type="region of interest" description="Disordered" evidence="5">
    <location>
        <begin position="1"/>
        <end position="43"/>
    </location>
</feature>
<dbReference type="Gene3D" id="3.30.40.10">
    <property type="entry name" value="Zinc/RING finger domain, C3HC4 (zinc finger)"/>
    <property type="match status" value="1"/>
</dbReference>
<feature type="region of interest" description="Disordered" evidence="5">
    <location>
        <begin position="842"/>
        <end position="944"/>
    </location>
</feature>
<keyword evidence="1" id="KW-0479">Metal-binding</keyword>
<feature type="compositionally biased region" description="Polar residues" evidence="5">
    <location>
        <begin position="857"/>
        <end position="871"/>
    </location>
</feature>
<feature type="compositionally biased region" description="Polar residues" evidence="5">
    <location>
        <begin position="1019"/>
        <end position="1046"/>
    </location>
</feature>
<name>A0A6A6YNG0_9PEZI</name>
<keyword evidence="3" id="KW-0862">Zinc</keyword>
<dbReference type="PANTHER" id="PTHR15898">
    <property type="entry name" value="BIFUNCTIONAL APOPTOSIS REGULATOR"/>
    <property type="match status" value="1"/>
</dbReference>
<dbReference type="SUPFAM" id="SSF57850">
    <property type="entry name" value="RING/U-box"/>
    <property type="match status" value="1"/>
</dbReference>
<keyword evidence="2 4" id="KW-0863">Zinc-finger</keyword>
<feature type="region of interest" description="Disordered" evidence="5">
    <location>
        <begin position="442"/>
        <end position="613"/>
    </location>
</feature>
<evidence type="ECO:0000313" key="8">
    <source>
        <dbReference type="Proteomes" id="UP000504636"/>
    </source>
</evidence>
<dbReference type="AlphaFoldDB" id="A0A6A6YNG0"/>
<reference evidence="7 9" key="1">
    <citation type="journal article" date="2020" name="Stud. Mycol.">
        <title>101 Dothideomycetes genomes: a test case for predicting lifestyles and emergence of pathogens.</title>
        <authorList>
            <person name="Haridas S."/>
            <person name="Albert R."/>
            <person name="Binder M."/>
            <person name="Bloem J."/>
            <person name="Labutti K."/>
            <person name="Salamov A."/>
            <person name="Andreopoulos B."/>
            <person name="Baker S."/>
            <person name="Barry K."/>
            <person name="Bills G."/>
            <person name="Bluhm B."/>
            <person name="Cannon C."/>
            <person name="Castanera R."/>
            <person name="Culley D."/>
            <person name="Daum C."/>
            <person name="Ezra D."/>
            <person name="Gonzalez J."/>
            <person name="Henrissat B."/>
            <person name="Kuo A."/>
            <person name="Liang C."/>
            <person name="Lipzen A."/>
            <person name="Lutzoni F."/>
            <person name="Magnuson J."/>
            <person name="Mondo S."/>
            <person name="Nolan M."/>
            <person name="Ohm R."/>
            <person name="Pangilinan J."/>
            <person name="Park H.-J."/>
            <person name="Ramirez L."/>
            <person name="Alfaro M."/>
            <person name="Sun H."/>
            <person name="Tritt A."/>
            <person name="Yoshinaga Y."/>
            <person name="Zwiers L.-H."/>
            <person name="Turgeon B."/>
            <person name="Goodwin S."/>
            <person name="Spatafora J."/>
            <person name="Crous P."/>
            <person name="Grigoriev I."/>
        </authorList>
    </citation>
    <scope>NUCLEOTIDE SEQUENCE</scope>
    <source>
        <strain evidence="7 9">CBS 304.34</strain>
    </source>
</reference>
<keyword evidence="8" id="KW-1185">Reference proteome</keyword>
<dbReference type="PANTHER" id="PTHR15898:SF13">
    <property type="entry name" value="BIFUNCTIONAL APOPTOSIS REGULATOR"/>
    <property type="match status" value="1"/>
</dbReference>
<dbReference type="OrthoDB" id="6105938at2759"/>
<organism evidence="7">
    <name type="scientific">Mytilinidion resinicola</name>
    <dbReference type="NCBI Taxonomy" id="574789"/>
    <lineage>
        <taxon>Eukaryota</taxon>
        <taxon>Fungi</taxon>
        <taxon>Dikarya</taxon>
        <taxon>Ascomycota</taxon>
        <taxon>Pezizomycotina</taxon>
        <taxon>Dothideomycetes</taxon>
        <taxon>Pleosporomycetidae</taxon>
        <taxon>Mytilinidiales</taxon>
        <taxon>Mytilinidiaceae</taxon>
        <taxon>Mytilinidion</taxon>
    </lineage>
</organism>
<evidence type="ECO:0000256" key="3">
    <source>
        <dbReference type="ARBA" id="ARBA00022833"/>
    </source>
</evidence>
<feature type="compositionally biased region" description="Polar residues" evidence="5">
    <location>
        <begin position="972"/>
        <end position="983"/>
    </location>
</feature>
<dbReference type="PROSITE" id="PS50089">
    <property type="entry name" value="ZF_RING_2"/>
    <property type="match status" value="1"/>
</dbReference>
<dbReference type="InterPro" id="IPR013083">
    <property type="entry name" value="Znf_RING/FYVE/PHD"/>
</dbReference>
<dbReference type="InterPro" id="IPR027370">
    <property type="entry name" value="Znf-RING_euk"/>
</dbReference>
<evidence type="ECO:0000256" key="2">
    <source>
        <dbReference type="ARBA" id="ARBA00022771"/>
    </source>
</evidence>
<feature type="region of interest" description="Disordered" evidence="5">
    <location>
        <begin position="966"/>
        <end position="1070"/>
    </location>
</feature>
<feature type="compositionally biased region" description="Pro residues" evidence="5">
    <location>
        <begin position="930"/>
        <end position="939"/>
    </location>
</feature>
<dbReference type="GO" id="GO:0043161">
    <property type="term" value="P:proteasome-mediated ubiquitin-dependent protein catabolic process"/>
    <property type="evidence" value="ECO:0007669"/>
    <property type="project" value="TreeGrafter"/>
</dbReference>
<dbReference type="CDD" id="cd16568">
    <property type="entry name" value="RING-HC_ScPSH1-like"/>
    <property type="match status" value="1"/>
</dbReference>
<dbReference type="InterPro" id="IPR017907">
    <property type="entry name" value="Znf_RING_CS"/>
</dbReference>
<evidence type="ECO:0000259" key="6">
    <source>
        <dbReference type="PROSITE" id="PS50089"/>
    </source>
</evidence>
<dbReference type="SMART" id="SM00184">
    <property type="entry name" value="RING"/>
    <property type="match status" value="1"/>
</dbReference>
<feature type="region of interest" description="Disordered" evidence="5">
    <location>
        <begin position="278"/>
        <end position="427"/>
    </location>
</feature>
<dbReference type="RefSeq" id="XP_033577366.1">
    <property type="nucleotide sequence ID" value="XM_033715495.1"/>
</dbReference>
<dbReference type="InterPro" id="IPR001841">
    <property type="entry name" value="Znf_RING"/>
</dbReference>
<dbReference type="PROSITE" id="PS00518">
    <property type="entry name" value="ZF_RING_1"/>
    <property type="match status" value="1"/>
</dbReference>
<feature type="compositionally biased region" description="Acidic residues" evidence="5">
    <location>
        <begin position="312"/>
        <end position="342"/>
    </location>
</feature>
<dbReference type="Proteomes" id="UP000504636">
    <property type="component" value="Unplaced"/>
</dbReference>
<dbReference type="EMBL" id="MU003700">
    <property type="protein sequence ID" value="KAF2810402.1"/>
    <property type="molecule type" value="Genomic_DNA"/>
</dbReference>
<dbReference type="GO" id="GO:0061630">
    <property type="term" value="F:ubiquitin protein ligase activity"/>
    <property type="evidence" value="ECO:0007669"/>
    <property type="project" value="TreeGrafter"/>
</dbReference>
<feature type="compositionally biased region" description="Polar residues" evidence="5">
    <location>
        <begin position="991"/>
        <end position="1010"/>
    </location>
</feature>
<gene>
    <name evidence="7 9" type="ORF">BDZ99DRAFT_386885</name>
</gene>
<feature type="compositionally biased region" description="Polar residues" evidence="5">
    <location>
        <begin position="1"/>
        <end position="18"/>
    </location>
</feature>
<reference evidence="9" key="3">
    <citation type="submission" date="2025-04" db="UniProtKB">
        <authorList>
            <consortium name="RefSeq"/>
        </authorList>
    </citation>
    <scope>IDENTIFICATION</scope>
    <source>
        <strain evidence="9">CBS 304.34</strain>
    </source>
</reference>
<dbReference type="GO" id="GO:0008270">
    <property type="term" value="F:zinc ion binding"/>
    <property type="evidence" value="ECO:0007669"/>
    <property type="project" value="UniProtKB-KW"/>
</dbReference>
<feature type="compositionally biased region" description="Acidic residues" evidence="5">
    <location>
        <begin position="449"/>
        <end position="459"/>
    </location>
</feature>
<dbReference type="GO" id="GO:0005634">
    <property type="term" value="C:nucleus"/>
    <property type="evidence" value="ECO:0007669"/>
    <property type="project" value="TreeGrafter"/>
</dbReference>
<evidence type="ECO:0000313" key="9">
    <source>
        <dbReference type="RefSeq" id="XP_033577366.1"/>
    </source>
</evidence>